<feature type="region of interest" description="Disordered" evidence="1">
    <location>
        <begin position="134"/>
        <end position="174"/>
    </location>
</feature>
<feature type="compositionally biased region" description="Polar residues" evidence="1">
    <location>
        <begin position="102"/>
        <end position="120"/>
    </location>
</feature>
<dbReference type="AlphaFoldDB" id="A0A6P6S115"/>
<evidence type="ECO:0000313" key="2">
    <source>
        <dbReference type="Proteomes" id="UP000515125"/>
    </source>
</evidence>
<name>A0A6P6S115_9EIME</name>
<keyword evidence="2" id="KW-1185">Reference proteome</keyword>
<proteinExistence type="predicted"/>
<sequence>MAGKRVAHGRSLAASQTRPTSLGSIKSVLPLRTPQDESRVCVLETLTAATASLDLRSYRAVARQSDGEGPLGRGDPLRNSATNSQKQRQPQEGRRLNGAAPRSSNSSHPGAALSSTVTASETPLGEALSGWAATSAGASASRVQTPVSLRSVRNKEVSLSPPRKKMNTRASRCQKGGTAFRHLSASAGSTVRAHTQATAAVGLPTTPHHKLRGLPHHTVQHRELGSRIAAAATPPGAAAKVHQRLRRPQLRQQTEGTQEAVCSAEAPQTAAQHTSFTACLQGDFETAALEPTPAAADSSAAAATASATSAPSKTPSAQSFVAATWEGPLYEAVERESAVAAPPAAAPDESAEAASGVLTCRSCTRALGAAATEETPRAALGAAMACAQSLSEGPPHSHGTLVGAGGASGRRHFAWALLPEGVQLLVCSLLDSQTIGALAAAGRAGRAAADHPLCWMLRCTRLLAPCFSATAARTADLPLGAPLKQRLRLRRKWTLRNQQLLCGRAEPARAEAAATIGETALATPPGGRPRAAACKDHVEADSPARLWESTFLRRKSSDSNGSATTSSESGSDERRPVVSQWEAWAAHTLNDEAYGFDYRRLLLDRNGWKPRSGSAPSWRRIKREANPAHVNTMDAR</sequence>
<evidence type="ECO:0000256" key="1">
    <source>
        <dbReference type="SAM" id="MobiDB-lite"/>
    </source>
</evidence>
<feature type="compositionally biased region" description="Polar residues" evidence="1">
    <location>
        <begin position="79"/>
        <end position="88"/>
    </location>
</feature>
<feature type="compositionally biased region" description="Low complexity" evidence="1">
    <location>
        <begin position="558"/>
        <end position="569"/>
    </location>
</feature>
<protein>
    <submittedName>
        <fullName evidence="3">Holliday junction resolvase MOC1, chloroplastic</fullName>
    </submittedName>
</protein>
<dbReference type="RefSeq" id="XP_026193808.1">
    <property type="nucleotide sequence ID" value="XM_026338023.1"/>
</dbReference>
<accession>A0A6P6S115</accession>
<dbReference type="GeneID" id="34618350"/>
<feature type="region of interest" description="Disordered" evidence="1">
    <location>
        <begin position="609"/>
        <end position="636"/>
    </location>
</feature>
<reference evidence="3" key="1">
    <citation type="submission" date="2025-08" db="UniProtKB">
        <authorList>
            <consortium name="RefSeq"/>
        </authorList>
    </citation>
    <scope>IDENTIFICATION</scope>
</reference>
<feature type="region of interest" description="Disordered" evidence="1">
    <location>
        <begin position="63"/>
        <end position="120"/>
    </location>
</feature>
<feature type="region of interest" description="Disordered" evidence="1">
    <location>
        <begin position="554"/>
        <end position="576"/>
    </location>
</feature>
<organism evidence="2 3">
    <name type="scientific">Cyclospora cayetanensis</name>
    <dbReference type="NCBI Taxonomy" id="88456"/>
    <lineage>
        <taxon>Eukaryota</taxon>
        <taxon>Sar</taxon>
        <taxon>Alveolata</taxon>
        <taxon>Apicomplexa</taxon>
        <taxon>Conoidasida</taxon>
        <taxon>Coccidia</taxon>
        <taxon>Eucoccidiorida</taxon>
        <taxon>Eimeriorina</taxon>
        <taxon>Eimeriidae</taxon>
        <taxon>Cyclospora</taxon>
    </lineage>
</organism>
<gene>
    <name evidence="3" type="primary">LOC34618350</name>
</gene>
<dbReference type="Proteomes" id="UP000515125">
    <property type="component" value="Unplaced"/>
</dbReference>
<evidence type="ECO:0000313" key="3">
    <source>
        <dbReference type="RefSeq" id="XP_026193808.1"/>
    </source>
</evidence>